<gene>
    <name evidence="2" type="ORF">C449_12113</name>
</gene>
<dbReference type="EMBL" id="AOMD01000025">
    <property type="protein sequence ID" value="EMA44271.1"/>
    <property type="molecule type" value="Genomic_DNA"/>
</dbReference>
<dbReference type="InParanoid" id="M0MEX3"/>
<feature type="compositionally biased region" description="Basic and acidic residues" evidence="1">
    <location>
        <begin position="106"/>
        <end position="119"/>
    </location>
</feature>
<feature type="region of interest" description="Disordered" evidence="1">
    <location>
        <begin position="1"/>
        <end position="34"/>
    </location>
</feature>
<evidence type="ECO:0000313" key="3">
    <source>
        <dbReference type="Proteomes" id="UP000011669"/>
    </source>
</evidence>
<dbReference type="RefSeq" id="WP_006078284.1">
    <property type="nucleotide sequence ID" value="NZ_AOMD01000025.1"/>
</dbReference>
<protein>
    <submittedName>
        <fullName evidence="2">Uncharacterized protein</fullName>
    </submittedName>
</protein>
<organism evidence="2 3">
    <name type="scientific">Halococcus saccharolyticus DSM 5350</name>
    <dbReference type="NCBI Taxonomy" id="1227455"/>
    <lineage>
        <taxon>Archaea</taxon>
        <taxon>Methanobacteriati</taxon>
        <taxon>Methanobacteriota</taxon>
        <taxon>Stenosarchaea group</taxon>
        <taxon>Halobacteria</taxon>
        <taxon>Halobacteriales</taxon>
        <taxon>Halococcaceae</taxon>
        <taxon>Halococcus</taxon>
    </lineage>
</organism>
<dbReference type="PATRIC" id="fig|1227455.4.peg.2480"/>
<accession>M0MEX3</accession>
<evidence type="ECO:0000256" key="1">
    <source>
        <dbReference type="SAM" id="MobiDB-lite"/>
    </source>
</evidence>
<name>M0MEX3_9EURY</name>
<dbReference type="STRING" id="1227455.C449_12113"/>
<dbReference type="Proteomes" id="UP000011669">
    <property type="component" value="Unassembled WGS sequence"/>
</dbReference>
<evidence type="ECO:0000313" key="2">
    <source>
        <dbReference type="EMBL" id="EMA44271.1"/>
    </source>
</evidence>
<sequence length="119" mass="12649">MAVTLVPPPKGARNGRDDTDTDGDELPELRPGDRVEFERAAAVGLPYSVTVVRVLPTGTHPEAGAHGRDSVVVATPAGRQRTIGVHRLGLGDDAVRLVTTEEQDHEADHAHDHDLGGRP</sequence>
<feature type="compositionally biased region" description="Pro residues" evidence="1">
    <location>
        <begin position="1"/>
        <end position="10"/>
    </location>
</feature>
<proteinExistence type="predicted"/>
<dbReference type="AlphaFoldDB" id="M0MEX3"/>
<comment type="caution">
    <text evidence="2">The sequence shown here is derived from an EMBL/GenBank/DDBJ whole genome shotgun (WGS) entry which is preliminary data.</text>
</comment>
<keyword evidence="3" id="KW-1185">Reference proteome</keyword>
<feature type="region of interest" description="Disordered" evidence="1">
    <location>
        <begin position="100"/>
        <end position="119"/>
    </location>
</feature>
<reference evidence="2 3" key="1">
    <citation type="journal article" date="2014" name="PLoS Genet.">
        <title>Phylogenetically driven sequencing of extremely halophilic archaea reveals strategies for static and dynamic osmo-response.</title>
        <authorList>
            <person name="Becker E.A."/>
            <person name="Seitzer P.M."/>
            <person name="Tritt A."/>
            <person name="Larsen D."/>
            <person name="Krusor M."/>
            <person name="Yao A.I."/>
            <person name="Wu D."/>
            <person name="Madern D."/>
            <person name="Eisen J.A."/>
            <person name="Darling A.E."/>
            <person name="Facciotti M.T."/>
        </authorList>
    </citation>
    <scope>NUCLEOTIDE SEQUENCE [LARGE SCALE GENOMIC DNA]</scope>
    <source>
        <strain evidence="2 3">DSM 5350</strain>
    </source>
</reference>